<dbReference type="EMBL" id="JAAAHY010000860">
    <property type="protein sequence ID" value="KAF9956219.1"/>
    <property type="molecule type" value="Genomic_DNA"/>
</dbReference>
<reference evidence="2" key="1">
    <citation type="journal article" date="2020" name="Fungal Divers.">
        <title>Resolving the Mortierellaceae phylogeny through synthesis of multi-gene phylogenetics and phylogenomics.</title>
        <authorList>
            <person name="Vandepol N."/>
            <person name="Liber J."/>
            <person name="Desiro A."/>
            <person name="Na H."/>
            <person name="Kennedy M."/>
            <person name="Barry K."/>
            <person name="Grigoriev I.V."/>
            <person name="Miller A.N."/>
            <person name="O'Donnell K."/>
            <person name="Stajich J.E."/>
            <person name="Bonito G."/>
        </authorList>
    </citation>
    <scope>NUCLEOTIDE SEQUENCE</scope>
    <source>
        <strain evidence="2">CK1249</strain>
    </source>
</reference>
<sequence>MSPELSSSDFDSDDAGYYVSQQQPHRRSGEYGPVHPLDPRRDSSMDSCTLPPLRTSPETQPPRLPSISHGRLRSQSIHHFSGGQHYAPEPYPTSKTRRLSLVELNAPIQEATKAVHHSMQMDSTSYDPLGNNGGRSGPGVDVSEDEIKALEAFGELWSQGRDIEMKEHDERRSTTPQIKTEMAAYGPTYAPGPDFGRREFEARGHQPYRDVPMAMDHQ</sequence>
<protein>
    <submittedName>
        <fullName evidence="2">Uncharacterized protein</fullName>
    </submittedName>
</protein>
<evidence type="ECO:0000313" key="3">
    <source>
        <dbReference type="Proteomes" id="UP000738359"/>
    </source>
</evidence>
<name>A0A9P6J0K1_MORAP</name>
<accession>A0A9P6J0K1</accession>
<feature type="region of interest" description="Disordered" evidence="1">
    <location>
        <begin position="160"/>
        <end position="218"/>
    </location>
</feature>
<evidence type="ECO:0000313" key="2">
    <source>
        <dbReference type="EMBL" id="KAF9956219.1"/>
    </source>
</evidence>
<dbReference type="AlphaFoldDB" id="A0A9P6J0K1"/>
<feature type="compositionally biased region" description="Basic and acidic residues" evidence="1">
    <location>
        <begin position="161"/>
        <end position="173"/>
    </location>
</feature>
<gene>
    <name evidence="2" type="ORF">BGZ70_010011</name>
</gene>
<comment type="caution">
    <text evidence="2">The sequence shown here is derived from an EMBL/GenBank/DDBJ whole genome shotgun (WGS) entry which is preliminary data.</text>
</comment>
<feature type="region of interest" description="Disordered" evidence="1">
    <location>
        <begin position="1"/>
        <end position="93"/>
    </location>
</feature>
<dbReference type="Proteomes" id="UP000738359">
    <property type="component" value="Unassembled WGS sequence"/>
</dbReference>
<organism evidence="2 3">
    <name type="scientific">Mortierella alpina</name>
    <name type="common">Oleaginous fungus</name>
    <name type="synonym">Mortierella renispora</name>
    <dbReference type="NCBI Taxonomy" id="64518"/>
    <lineage>
        <taxon>Eukaryota</taxon>
        <taxon>Fungi</taxon>
        <taxon>Fungi incertae sedis</taxon>
        <taxon>Mucoromycota</taxon>
        <taxon>Mortierellomycotina</taxon>
        <taxon>Mortierellomycetes</taxon>
        <taxon>Mortierellales</taxon>
        <taxon>Mortierellaceae</taxon>
        <taxon>Mortierella</taxon>
    </lineage>
</organism>
<feature type="region of interest" description="Disordered" evidence="1">
    <location>
        <begin position="122"/>
        <end position="141"/>
    </location>
</feature>
<keyword evidence="3" id="KW-1185">Reference proteome</keyword>
<feature type="compositionally biased region" description="Basic and acidic residues" evidence="1">
    <location>
        <begin position="195"/>
        <end position="208"/>
    </location>
</feature>
<evidence type="ECO:0000256" key="1">
    <source>
        <dbReference type="SAM" id="MobiDB-lite"/>
    </source>
</evidence>
<dbReference type="OrthoDB" id="10018191at2759"/>
<proteinExistence type="predicted"/>